<protein>
    <recommendedName>
        <fullName evidence="2">Glycosyl transferase CAP10 domain-containing protein</fullName>
    </recommendedName>
</protein>
<feature type="transmembrane region" description="Helical" evidence="1">
    <location>
        <begin position="21"/>
        <end position="43"/>
    </location>
</feature>
<dbReference type="AlphaFoldDB" id="A0A8H4PNY4"/>
<name>A0A8H4PNY4_9HYPO</name>
<keyword evidence="1" id="KW-0472">Membrane</keyword>
<dbReference type="PANTHER" id="PTHR12203">
    <property type="entry name" value="KDEL LYS-ASP-GLU-LEU CONTAINING - RELATED"/>
    <property type="match status" value="1"/>
</dbReference>
<reference evidence="3 4" key="1">
    <citation type="journal article" date="2020" name="Genome Biol. Evol.">
        <title>A new high-quality draft genome assembly of the Chinese cordyceps Ophiocordyceps sinensis.</title>
        <authorList>
            <person name="Shu R."/>
            <person name="Zhang J."/>
            <person name="Meng Q."/>
            <person name="Zhang H."/>
            <person name="Zhou G."/>
            <person name="Li M."/>
            <person name="Wu P."/>
            <person name="Zhao Y."/>
            <person name="Chen C."/>
            <person name="Qin Q."/>
        </authorList>
    </citation>
    <scope>NUCLEOTIDE SEQUENCE [LARGE SCALE GENOMIC DNA]</scope>
    <source>
        <strain evidence="3 4">IOZ07</strain>
    </source>
</reference>
<evidence type="ECO:0000256" key="1">
    <source>
        <dbReference type="SAM" id="Phobius"/>
    </source>
</evidence>
<organism evidence="3 4">
    <name type="scientific">Ophiocordyceps sinensis</name>
    <dbReference type="NCBI Taxonomy" id="72228"/>
    <lineage>
        <taxon>Eukaryota</taxon>
        <taxon>Fungi</taxon>
        <taxon>Dikarya</taxon>
        <taxon>Ascomycota</taxon>
        <taxon>Pezizomycotina</taxon>
        <taxon>Sordariomycetes</taxon>
        <taxon>Hypocreomycetidae</taxon>
        <taxon>Hypocreales</taxon>
        <taxon>Ophiocordycipitaceae</taxon>
        <taxon>Ophiocordyceps</taxon>
    </lineage>
</organism>
<dbReference type="SMART" id="SM00672">
    <property type="entry name" value="CAP10"/>
    <property type="match status" value="1"/>
</dbReference>
<evidence type="ECO:0000313" key="3">
    <source>
        <dbReference type="EMBL" id="KAF4507729.1"/>
    </source>
</evidence>
<dbReference type="InterPro" id="IPR051091">
    <property type="entry name" value="O-Glucosyltr/Glycosyltrsf_90"/>
</dbReference>
<dbReference type="InterPro" id="IPR006598">
    <property type="entry name" value="CAP10"/>
</dbReference>
<dbReference type="Pfam" id="PF05686">
    <property type="entry name" value="Glyco_transf_90"/>
    <property type="match status" value="1"/>
</dbReference>
<comment type="caution">
    <text evidence="3">The sequence shown here is derived from an EMBL/GenBank/DDBJ whole genome shotgun (WGS) entry which is preliminary data.</text>
</comment>
<evidence type="ECO:0000259" key="2">
    <source>
        <dbReference type="SMART" id="SM00672"/>
    </source>
</evidence>
<dbReference type="OrthoDB" id="541052at2759"/>
<proteinExistence type="predicted"/>
<dbReference type="EMBL" id="JAAVMX010000005">
    <property type="protein sequence ID" value="KAF4507729.1"/>
    <property type="molecule type" value="Genomic_DNA"/>
</dbReference>
<gene>
    <name evidence="3" type="ORF">G6O67_004196</name>
</gene>
<evidence type="ECO:0000313" key="4">
    <source>
        <dbReference type="Proteomes" id="UP000557566"/>
    </source>
</evidence>
<dbReference type="PANTHER" id="PTHR12203:SF22">
    <property type="entry name" value="CAPSULE ASSOCIATED PROTEIN"/>
    <property type="match status" value="1"/>
</dbReference>
<feature type="domain" description="Glycosyl transferase CAP10" evidence="2">
    <location>
        <begin position="310"/>
        <end position="617"/>
    </location>
</feature>
<accession>A0A8H4PNY4</accession>
<dbReference type="Proteomes" id="UP000557566">
    <property type="component" value="Unassembled WGS sequence"/>
</dbReference>
<keyword evidence="1" id="KW-0812">Transmembrane</keyword>
<keyword evidence="4" id="KW-1185">Reference proteome</keyword>
<sequence>MSRHWPISRHWHLCGPRLYKRGLLSVLLVCAVYLLWSGCGPLLRPDHCRLLGRARKQPAAAGDDAIDGLIREARLNFQAVVDRRSTTLQQAARRYRERRGRHPPPGFDAWFAAARKSRAVVVEDFFDRIHHDVGPLWALEPRRLRRKARAQASVIRVRGGAVDPAALPRDPPHRVQQWAKLVGELAPVLPDLDMPVNTMDESRILVPWETVDAYMAEEREQRRLVDIGDARGGYGGVDDGPDNATLADDTHWITDEASKYWDHLARTCPPDSPARAVPALARFGGSVEYPARPVAAYTRLGFVRNFTASQDPCWQPHLRGMHGTFVESISMSTTHELIPLFAESKLPRNNELLIPAAVYLDDARTQYSGGRARGAKWTRKRAAMVWRGVSSGGRNRRENWRHMHRNRFVQMLNGTAVAALEAGDAARAPPTFGLPDAAAYPRAARHRGRLGPWVSTWADAGFVEAPCHPPEDVEELPRPGEAPAKFCSWLRPWFSMVDGVPMKQQYASKFLPDIDGNSFSGRYRAFLLSTSLPFKSTIYAEWHDDRLFPWVHFVPMDNSFIDLYGLVDYFIDAAHDAEARTMADEGKAWAETVLRRQDMKLYVWRLLLEYARVVNDDRHRLAFVADLTG</sequence>
<keyword evidence="1" id="KW-1133">Transmembrane helix</keyword>